<protein>
    <submittedName>
        <fullName evidence="1">Uncharacterized protein</fullName>
    </submittedName>
</protein>
<dbReference type="EMBL" id="BARV01016812">
    <property type="protein sequence ID" value="GAI31056.1"/>
    <property type="molecule type" value="Genomic_DNA"/>
</dbReference>
<evidence type="ECO:0000313" key="1">
    <source>
        <dbReference type="EMBL" id="GAI31056.1"/>
    </source>
</evidence>
<organism evidence="1">
    <name type="scientific">marine sediment metagenome</name>
    <dbReference type="NCBI Taxonomy" id="412755"/>
    <lineage>
        <taxon>unclassified sequences</taxon>
        <taxon>metagenomes</taxon>
        <taxon>ecological metagenomes</taxon>
    </lineage>
</organism>
<gene>
    <name evidence="1" type="ORF">S06H3_28771</name>
</gene>
<proteinExistence type="predicted"/>
<reference evidence="1" key="1">
    <citation type="journal article" date="2014" name="Front. Microbiol.">
        <title>High frequency of phylogenetically diverse reductive dehalogenase-homologous genes in deep subseafloor sedimentary metagenomes.</title>
        <authorList>
            <person name="Kawai M."/>
            <person name="Futagami T."/>
            <person name="Toyoda A."/>
            <person name="Takaki Y."/>
            <person name="Nishi S."/>
            <person name="Hori S."/>
            <person name="Arai W."/>
            <person name="Tsubouchi T."/>
            <person name="Morono Y."/>
            <person name="Uchiyama I."/>
            <person name="Ito T."/>
            <person name="Fujiyama A."/>
            <person name="Inagaki F."/>
            <person name="Takami H."/>
        </authorList>
    </citation>
    <scope>NUCLEOTIDE SEQUENCE</scope>
    <source>
        <strain evidence="1">Expedition CK06-06</strain>
    </source>
</reference>
<accession>X1NLH4</accession>
<name>X1NLH4_9ZZZZ</name>
<comment type="caution">
    <text evidence="1">The sequence shown here is derived from an EMBL/GenBank/DDBJ whole genome shotgun (WGS) entry which is preliminary data.</text>
</comment>
<feature type="non-terminal residue" evidence="1">
    <location>
        <position position="155"/>
    </location>
</feature>
<dbReference type="AlphaFoldDB" id="X1NLH4"/>
<sequence length="155" mass="17826">MARPTKQWIMDQLTSMRTLYSARNIAFDLDDTYYELLFRDKLGLPEEYKEDGVVLPTARDIVDAGTNHVSTVFARFLRPMRGTGPEAAAQAEMLRKFDTAMFYRTKIDSSISPWRVASRHGCTYGMWCFESLYDPDKLPSEPERESGESDTEFAE</sequence>